<comment type="caution">
    <text evidence="7">The sequence shown here is derived from an EMBL/GenBank/DDBJ whole genome shotgun (WGS) entry which is preliminary data.</text>
</comment>
<dbReference type="InterPro" id="IPR001347">
    <property type="entry name" value="SIS_dom"/>
</dbReference>
<reference evidence="7 8" key="1">
    <citation type="journal article" date="2017" name="New Microbes New Infect">
        <title>Genome sequence of 'Leucobacter massiliensis' sp. nov. isolated from human pharynx after travel to the 2014 Hajj.</title>
        <authorList>
            <person name="Leangapichart T."/>
            <person name="Gautret P."/>
            <person name="Nguyen T.T."/>
            <person name="Armstrong N."/>
            <person name="Rolain J.M."/>
        </authorList>
    </citation>
    <scope>NUCLEOTIDE SEQUENCE [LARGE SCALE GENOMIC DNA]</scope>
    <source>
        <strain evidence="7 8">122RC15</strain>
    </source>
</reference>
<dbReference type="GO" id="GO:1901135">
    <property type="term" value="P:carbohydrate derivative metabolic process"/>
    <property type="evidence" value="ECO:0007669"/>
    <property type="project" value="InterPro"/>
</dbReference>
<keyword evidence="8" id="KW-1185">Reference proteome</keyword>
<keyword evidence="3" id="KW-0804">Transcription</keyword>
<dbReference type="Pfam" id="PF01418">
    <property type="entry name" value="HTH_6"/>
    <property type="match status" value="1"/>
</dbReference>
<feature type="domain" description="HTH rpiR-type" evidence="5">
    <location>
        <begin position="14"/>
        <end position="90"/>
    </location>
</feature>
<dbReference type="PANTHER" id="PTHR30514:SF1">
    <property type="entry name" value="HTH-TYPE TRANSCRIPTIONAL REGULATOR HEXR-RELATED"/>
    <property type="match status" value="1"/>
</dbReference>
<dbReference type="PROSITE" id="PS51071">
    <property type="entry name" value="HTH_RPIR"/>
    <property type="match status" value="1"/>
</dbReference>
<evidence type="ECO:0000313" key="8">
    <source>
        <dbReference type="Proteomes" id="UP000238650"/>
    </source>
</evidence>
<dbReference type="SUPFAM" id="SSF53697">
    <property type="entry name" value="SIS domain"/>
    <property type="match status" value="1"/>
</dbReference>
<evidence type="ECO:0000256" key="3">
    <source>
        <dbReference type="ARBA" id="ARBA00023163"/>
    </source>
</evidence>
<dbReference type="Proteomes" id="UP000238650">
    <property type="component" value="Unassembled WGS sequence"/>
</dbReference>
<feature type="domain" description="SIS" evidence="6">
    <location>
        <begin position="139"/>
        <end position="278"/>
    </location>
</feature>
<dbReference type="InterPro" id="IPR047640">
    <property type="entry name" value="RpiR-like"/>
</dbReference>
<dbReference type="RefSeq" id="WP_105804074.1">
    <property type="nucleotide sequence ID" value="NZ_MWZD01000012.1"/>
</dbReference>
<evidence type="ECO:0000259" key="5">
    <source>
        <dbReference type="PROSITE" id="PS51071"/>
    </source>
</evidence>
<organism evidence="7 8">
    <name type="scientific">Leucobacter massiliensis</name>
    <dbReference type="NCBI Taxonomy" id="1686285"/>
    <lineage>
        <taxon>Bacteria</taxon>
        <taxon>Bacillati</taxon>
        <taxon>Actinomycetota</taxon>
        <taxon>Actinomycetes</taxon>
        <taxon>Micrococcales</taxon>
        <taxon>Microbacteriaceae</taxon>
        <taxon>Leucobacter</taxon>
    </lineage>
</organism>
<evidence type="ECO:0000256" key="4">
    <source>
        <dbReference type="SAM" id="MobiDB-lite"/>
    </source>
</evidence>
<accession>A0A2S9QS09</accession>
<evidence type="ECO:0000256" key="2">
    <source>
        <dbReference type="ARBA" id="ARBA00023125"/>
    </source>
</evidence>
<dbReference type="GO" id="GO:0003700">
    <property type="term" value="F:DNA-binding transcription factor activity"/>
    <property type="evidence" value="ECO:0007669"/>
    <property type="project" value="InterPro"/>
</dbReference>
<dbReference type="GO" id="GO:0003677">
    <property type="term" value="F:DNA binding"/>
    <property type="evidence" value="ECO:0007669"/>
    <property type="project" value="UniProtKB-KW"/>
</dbReference>
<dbReference type="PROSITE" id="PS51464">
    <property type="entry name" value="SIS"/>
    <property type="match status" value="1"/>
</dbReference>
<sequence>MKHEPGEAQPDNPGDVLERIRERLPRLTAGESRIAQYIAEQPEQALLMSAVQIGETLGASDMTVLRTARSLGYAGWPELRRALGSQLALTVHPAKRLSTRLTVTKRESHASLLDIVFEEARERLATSRAALDASEFSRAVRMVSAASTVHVFGVGVSSVSAEYLTVKLLREGVLARHAKNMGFAFADALLALREGDLLVAFAPGREFTELDVAFAEARRLGVSTLLFTDKYRDAYLDRVDCVLRTASSAGGLTGENFPAMVAVDSLVLALGHVDPEGALATSRRLNKLRRALRRRPGSGRAEPGGPSGGLAAADSGQEERK</sequence>
<dbReference type="Pfam" id="PF01380">
    <property type="entry name" value="SIS"/>
    <property type="match status" value="1"/>
</dbReference>
<dbReference type="InterPro" id="IPR009057">
    <property type="entry name" value="Homeodomain-like_sf"/>
</dbReference>
<dbReference type="SUPFAM" id="SSF46689">
    <property type="entry name" value="Homeodomain-like"/>
    <property type="match status" value="1"/>
</dbReference>
<dbReference type="Gene3D" id="1.10.10.10">
    <property type="entry name" value="Winged helix-like DNA-binding domain superfamily/Winged helix DNA-binding domain"/>
    <property type="match status" value="1"/>
</dbReference>
<dbReference type="PANTHER" id="PTHR30514">
    <property type="entry name" value="GLUCOKINASE"/>
    <property type="match status" value="1"/>
</dbReference>
<dbReference type="InterPro" id="IPR046348">
    <property type="entry name" value="SIS_dom_sf"/>
</dbReference>
<evidence type="ECO:0008006" key="9">
    <source>
        <dbReference type="Google" id="ProtNLM"/>
    </source>
</evidence>
<gene>
    <name evidence="7" type="ORF">B4915_01460</name>
</gene>
<dbReference type="InterPro" id="IPR036388">
    <property type="entry name" value="WH-like_DNA-bd_sf"/>
</dbReference>
<keyword evidence="2" id="KW-0238">DNA-binding</keyword>
<dbReference type="CDD" id="cd05013">
    <property type="entry name" value="SIS_RpiR"/>
    <property type="match status" value="1"/>
</dbReference>
<proteinExistence type="predicted"/>
<evidence type="ECO:0000259" key="6">
    <source>
        <dbReference type="PROSITE" id="PS51464"/>
    </source>
</evidence>
<name>A0A2S9QS09_9MICO</name>
<dbReference type="GO" id="GO:0097367">
    <property type="term" value="F:carbohydrate derivative binding"/>
    <property type="evidence" value="ECO:0007669"/>
    <property type="project" value="InterPro"/>
</dbReference>
<dbReference type="InterPro" id="IPR035472">
    <property type="entry name" value="RpiR-like_SIS"/>
</dbReference>
<dbReference type="InterPro" id="IPR000281">
    <property type="entry name" value="HTH_RpiR"/>
</dbReference>
<protein>
    <recommendedName>
        <fullName evidence="9">RpiR family transcriptional regulator</fullName>
    </recommendedName>
</protein>
<feature type="region of interest" description="Disordered" evidence="4">
    <location>
        <begin position="290"/>
        <end position="321"/>
    </location>
</feature>
<keyword evidence="1" id="KW-0805">Transcription regulation</keyword>
<evidence type="ECO:0000313" key="7">
    <source>
        <dbReference type="EMBL" id="PRI12369.1"/>
    </source>
</evidence>
<dbReference type="EMBL" id="MWZD01000012">
    <property type="protein sequence ID" value="PRI12369.1"/>
    <property type="molecule type" value="Genomic_DNA"/>
</dbReference>
<evidence type="ECO:0000256" key="1">
    <source>
        <dbReference type="ARBA" id="ARBA00023015"/>
    </source>
</evidence>
<dbReference type="OrthoDB" id="3812176at2"/>
<dbReference type="AlphaFoldDB" id="A0A2S9QS09"/>
<dbReference type="Gene3D" id="3.40.50.10490">
    <property type="entry name" value="Glucose-6-phosphate isomerase like protein, domain 1"/>
    <property type="match status" value="1"/>
</dbReference>